<dbReference type="CDD" id="cd08172">
    <property type="entry name" value="GlyDH-like"/>
    <property type="match status" value="1"/>
</dbReference>
<feature type="domain" description="Alcohol dehydrogenase iron-type/glycerol dehydrogenase GldA" evidence="11">
    <location>
        <begin position="11"/>
        <end position="153"/>
    </location>
</feature>
<keyword evidence="13" id="KW-1185">Reference proteome</keyword>
<evidence type="ECO:0000256" key="1">
    <source>
        <dbReference type="ARBA" id="ARBA00007358"/>
    </source>
</evidence>
<dbReference type="InterPro" id="IPR018211">
    <property type="entry name" value="ADH_Fe_CS"/>
</dbReference>
<dbReference type="PROSITE" id="PS00913">
    <property type="entry name" value="ADH_IRON_1"/>
    <property type="match status" value="1"/>
</dbReference>
<evidence type="ECO:0000313" key="13">
    <source>
        <dbReference type="Proteomes" id="UP000051155"/>
    </source>
</evidence>
<proteinExistence type="inferred from homology"/>
<feature type="binding site" evidence="9">
    <location>
        <position position="170"/>
    </location>
    <ligand>
        <name>glycerol</name>
        <dbReference type="ChEBI" id="CHEBI:17754"/>
    </ligand>
</feature>
<sequence>MITKNSVILSPQQYLNERGVLKKITELIEERAFNSPVIMTDKQVKQAVKGFVDNNLFVNYTTLLFKGNCTFTEIGRLTEETRKGDVLLALGGGQLLDTAKCVANNLKIPLISIPTLPSNCACITTKSIVYSEKHEMLSAVRHSQSVDTVLVEPELLRQAPYQYFLSGIGDTLAKWYEIRRRIPISKTNKVILEISRKLIEICKEQILKVDNLKLLDEEELKNLLDTIFLVAASVDGMAGLNGRSVAAHSFYNGYIKACPGYHKTHGEIVAVGILFQLTLEKEFNVIKKLVSFYHKLGLPTTLAELNFKNDKKKRAVLANVVVAKDNTRMRSVFPDISVKRVFQALDYLEEVQY</sequence>
<evidence type="ECO:0000256" key="10">
    <source>
        <dbReference type="PIRSR" id="PIRSR000112-3"/>
    </source>
</evidence>
<keyword evidence="2 9" id="KW-0479">Metal-binding</keyword>
<evidence type="ECO:0000256" key="8">
    <source>
        <dbReference type="ARBA" id="ARBA00049006"/>
    </source>
</evidence>
<accession>A0A0R1Q2W8</accession>
<dbReference type="InterPro" id="IPR016205">
    <property type="entry name" value="Glycerol_DH"/>
</dbReference>
<comment type="caution">
    <text evidence="12">The sequence shown here is derived from an EMBL/GenBank/DDBJ whole genome shotgun (WGS) entry which is preliminary data.</text>
</comment>
<feature type="binding site" evidence="9">
    <location>
        <position position="248"/>
    </location>
    <ligand>
        <name>glycerol</name>
        <dbReference type="ChEBI" id="CHEBI:17754"/>
    </ligand>
</feature>
<keyword evidence="9" id="KW-0862">Zinc</keyword>
<comment type="catalytic activity">
    <reaction evidence="8">
        <text>glycerol + NAD(+) = dihydroxyacetone + NADH + H(+)</text>
        <dbReference type="Rhea" id="RHEA:13769"/>
        <dbReference type="ChEBI" id="CHEBI:15378"/>
        <dbReference type="ChEBI" id="CHEBI:16016"/>
        <dbReference type="ChEBI" id="CHEBI:17754"/>
        <dbReference type="ChEBI" id="CHEBI:57540"/>
        <dbReference type="ChEBI" id="CHEBI:57945"/>
        <dbReference type="EC" id="1.1.1.6"/>
    </reaction>
</comment>
<dbReference type="PANTHER" id="PTHR43616">
    <property type="entry name" value="GLYCEROL DEHYDROGENASE"/>
    <property type="match status" value="1"/>
</dbReference>
<evidence type="ECO:0000259" key="11">
    <source>
        <dbReference type="Pfam" id="PF00465"/>
    </source>
</evidence>
<evidence type="ECO:0000313" key="12">
    <source>
        <dbReference type="EMBL" id="KRL38998.1"/>
    </source>
</evidence>
<protein>
    <recommendedName>
        <fullName evidence="7">Glycerol dehydrogenase</fullName>
        <ecNumber evidence="6">1.1.1.6</ecNumber>
    </recommendedName>
</protein>
<dbReference type="STRING" id="1423812.FD20_GL000035"/>
<dbReference type="Proteomes" id="UP000051155">
    <property type="component" value="Unassembled WGS sequence"/>
</dbReference>
<dbReference type="InterPro" id="IPR001670">
    <property type="entry name" value="ADH_Fe/GldA"/>
</dbReference>
<feature type="binding site" evidence="10">
    <location>
        <begin position="93"/>
        <end position="97"/>
    </location>
    <ligand>
        <name>NAD(+)</name>
        <dbReference type="ChEBI" id="CHEBI:57540"/>
    </ligand>
</feature>
<dbReference type="PATRIC" id="fig|1423812.3.peg.37"/>
<dbReference type="RefSeq" id="WP_235807683.1">
    <property type="nucleotide sequence ID" value="NZ_AZEG01000001.1"/>
</dbReference>
<dbReference type="SUPFAM" id="SSF56796">
    <property type="entry name" value="Dehydroquinate synthase-like"/>
    <property type="match status" value="1"/>
</dbReference>
<feature type="binding site" evidence="10">
    <location>
        <begin position="115"/>
        <end position="118"/>
    </location>
    <ligand>
        <name>NAD(+)</name>
        <dbReference type="ChEBI" id="CHEBI:57540"/>
    </ligand>
</feature>
<dbReference type="EC" id="1.1.1.6" evidence="6"/>
<comment type="similarity">
    <text evidence="1">Belongs to the iron-containing alcohol dehydrogenase family.</text>
</comment>
<dbReference type="PIRSF" id="PIRSF000112">
    <property type="entry name" value="Glycerol_dehydrogenase"/>
    <property type="match status" value="1"/>
</dbReference>
<dbReference type="Gene3D" id="1.20.1090.10">
    <property type="entry name" value="Dehydroquinate synthase-like - alpha domain"/>
    <property type="match status" value="1"/>
</dbReference>
<comment type="pathway">
    <text evidence="5">Polyol metabolism; glycerol fermentation; glycerone phosphate from glycerol (oxidative route): step 1/2.</text>
</comment>
<keyword evidence="4 10" id="KW-0520">NAD</keyword>
<evidence type="ECO:0000256" key="6">
    <source>
        <dbReference type="ARBA" id="ARBA00039147"/>
    </source>
</evidence>
<comment type="cofactor">
    <cofactor evidence="9">
        <name>Zn(2+)</name>
        <dbReference type="ChEBI" id="CHEBI:29105"/>
    </cofactor>
    <text evidence="9">Binds 1 zinc ion per subunit.</text>
</comment>
<keyword evidence="3" id="KW-0560">Oxidoreductase</keyword>
<dbReference type="PANTHER" id="PTHR43616:SF5">
    <property type="entry name" value="GLYCEROL DEHYDROGENASE 1"/>
    <property type="match status" value="1"/>
</dbReference>
<evidence type="ECO:0000256" key="2">
    <source>
        <dbReference type="ARBA" id="ARBA00022723"/>
    </source>
</evidence>
<gene>
    <name evidence="12" type="ORF">FD20_GL000035</name>
</gene>
<feature type="binding site" evidence="9">
    <location>
        <position position="265"/>
    </location>
    <ligand>
        <name>glycerol</name>
        <dbReference type="ChEBI" id="CHEBI:17754"/>
    </ligand>
</feature>
<dbReference type="GO" id="GO:0008888">
    <property type="term" value="F:glycerol dehydrogenase (NAD+) activity"/>
    <property type="evidence" value="ECO:0007669"/>
    <property type="project" value="UniProtKB-EC"/>
</dbReference>
<dbReference type="Gene3D" id="3.40.50.1970">
    <property type="match status" value="1"/>
</dbReference>
<dbReference type="EMBL" id="AZEG01000001">
    <property type="protein sequence ID" value="KRL38998.1"/>
    <property type="molecule type" value="Genomic_DNA"/>
</dbReference>
<dbReference type="Pfam" id="PF00465">
    <property type="entry name" value="Fe-ADH"/>
    <property type="match status" value="1"/>
</dbReference>
<dbReference type="GO" id="GO:0046872">
    <property type="term" value="F:metal ion binding"/>
    <property type="evidence" value="ECO:0007669"/>
    <property type="project" value="UniProtKB-KW"/>
</dbReference>
<evidence type="ECO:0000256" key="9">
    <source>
        <dbReference type="PIRSR" id="PIRSR000112-1"/>
    </source>
</evidence>
<evidence type="ECO:0000256" key="7">
    <source>
        <dbReference type="ARBA" id="ARBA00040132"/>
    </source>
</evidence>
<organism evidence="12 13">
    <name type="scientific">Liquorilactobacillus uvarum DSM 19971</name>
    <dbReference type="NCBI Taxonomy" id="1423812"/>
    <lineage>
        <taxon>Bacteria</taxon>
        <taxon>Bacillati</taxon>
        <taxon>Bacillota</taxon>
        <taxon>Bacilli</taxon>
        <taxon>Lactobacillales</taxon>
        <taxon>Lactobacillaceae</taxon>
        <taxon>Liquorilactobacillus</taxon>
    </lineage>
</organism>
<feature type="binding site" evidence="10">
    <location>
        <position position="130"/>
    </location>
    <ligand>
        <name>NAD(+)</name>
        <dbReference type="ChEBI" id="CHEBI:57540"/>
    </ligand>
</feature>
<dbReference type="AlphaFoldDB" id="A0A0R1Q2W8"/>
<evidence type="ECO:0000256" key="3">
    <source>
        <dbReference type="ARBA" id="ARBA00023002"/>
    </source>
</evidence>
<reference evidence="12 13" key="1">
    <citation type="journal article" date="2015" name="Genome Announc.">
        <title>Expanding the biotechnology potential of lactobacilli through comparative genomics of 213 strains and associated genera.</title>
        <authorList>
            <person name="Sun Z."/>
            <person name="Harris H.M."/>
            <person name="McCann A."/>
            <person name="Guo C."/>
            <person name="Argimon S."/>
            <person name="Zhang W."/>
            <person name="Yang X."/>
            <person name="Jeffery I.B."/>
            <person name="Cooney J.C."/>
            <person name="Kagawa T.F."/>
            <person name="Liu W."/>
            <person name="Song Y."/>
            <person name="Salvetti E."/>
            <person name="Wrobel A."/>
            <person name="Rasinkangas P."/>
            <person name="Parkhill J."/>
            <person name="Rea M.C."/>
            <person name="O'Sullivan O."/>
            <person name="Ritari J."/>
            <person name="Douillard F.P."/>
            <person name="Paul Ross R."/>
            <person name="Yang R."/>
            <person name="Briner A.E."/>
            <person name="Felis G.E."/>
            <person name="de Vos W.M."/>
            <person name="Barrangou R."/>
            <person name="Klaenhammer T.R."/>
            <person name="Caufield P.W."/>
            <person name="Cui Y."/>
            <person name="Zhang H."/>
            <person name="O'Toole P.W."/>
        </authorList>
    </citation>
    <scope>NUCLEOTIDE SEQUENCE [LARGE SCALE GENOMIC DNA]</scope>
    <source>
        <strain evidence="12 13">DSM 19971</strain>
    </source>
</reference>
<feature type="binding site" evidence="10">
    <location>
        <position position="124"/>
    </location>
    <ligand>
        <name>NAD(+)</name>
        <dbReference type="ChEBI" id="CHEBI:57540"/>
    </ligand>
</feature>
<name>A0A0R1Q2W8_9LACO</name>
<evidence type="ECO:0000256" key="5">
    <source>
        <dbReference type="ARBA" id="ARBA00037918"/>
    </source>
</evidence>
<evidence type="ECO:0000256" key="4">
    <source>
        <dbReference type="ARBA" id="ARBA00023027"/>
    </source>
</evidence>